<proteinExistence type="predicted"/>
<evidence type="ECO:0000313" key="1">
    <source>
        <dbReference type="EMBL" id="XBX75343.1"/>
    </source>
</evidence>
<dbReference type="EMBL" id="CP158367">
    <property type="protein sequence ID" value="XBX75343.1"/>
    <property type="molecule type" value="Genomic_DNA"/>
</dbReference>
<reference evidence="1" key="2">
    <citation type="submission" date="2024-06" db="EMBL/GenBank/DDBJ databases">
        <authorList>
            <person name="Petrova K.O."/>
            <person name="Toshchakov S.V."/>
            <person name="Boltjanskaja Y.V."/>
            <person name="Kevbrin V."/>
        </authorList>
    </citation>
    <scope>NUCLEOTIDE SEQUENCE</scope>
    <source>
        <strain evidence="1">Z-910T</strain>
    </source>
</reference>
<protein>
    <submittedName>
        <fullName evidence="1">Uncharacterized protein</fullName>
    </submittedName>
</protein>
<accession>A0AAU7VNK0</accession>
<gene>
    <name evidence="1" type="ORF">PRVXT_000462</name>
</gene>
<dbReference type="AlphaFoldDB" id="A0AAU7VNK0"/>
<reference evidence="1" key="1">
    <citation type="journal article" date="2013" name="Extremophiles">
        <title>Proteinivorax tanatarense gen. nov., sp. nov., an anaerobic, haloalkaliphilic, proteolytic bacterium isolated from a decaying algal bloom, and proposal of Proteinivoraceae fam. nov.</title>
        <authorList>
            <person name="Kevbrin V."/>
            <person name="Boltyanskaya Y."/>
            <person name="Zhilina T."/>
            <person name="Kolganova T."/>
            <person name="Lavrentjeva E."/>
            <person name="Kuznetsov B."/>
        </authorList>
    </citation>
    <scope>NUCLEOTIDE SEQUENCE</scope>
    <source>
        <strain evidence="1">Z-910T</strain>
    </source>
</reference>
<name>A0AAU7VNK0_9FIRM</name>
<sequence>MGKFLRVMSLCLILTLVFIIPVEASSNEQTIKDSLEDLALEYDFNFDEDTSDISSFLKFDSIEEFEEFISDFGFKDMDDKTEVRLQNQVAPFSFGSSTDIDTLRWYSPFAGWGIKAACWKNISFKYDYQRVPYQTQYLQFTSSNPVRNINSYLSGIQIGISWTQTNSTYTISSNVVPRDTVNFKVDGYFTLGVEIAGFPAGITKSDTWERSYTLN</sequence>
<dbReference type="RefSeq" id="WP_350344088.1">
    <property type="nucleotide sequence ID" value="NZ_CP158367.1"/>
</dbReference>
<organism evidence="1">
    <name type="scientific">Proteinivorax tanatarense</name>
    <dbReference type="NCBI Taxonomy" id="1260629"/>
    <lineage>
        <taxon>Bacteria</taxon>
        <taxon>Bacillati</taxon>
        <taxon>Bacillota</taxon>
        <taxon>Clostridia</taxon>
        <taxon>Eubacteriales</taxon>
        <taxon>Proteinivoracaceae</taxon>
        <taxon>Proteinivorax</taxon>
    </lineage>
</organism>